<evidence type="ECO:0000313" key="2">
    <source>
        <dbReference type="Proteomes" id="UP001352263"/>
    </source>
</evidence>
<evidence type="ECO:0000313" key="1">
    <source>
        <dbReference type="EMBL" id="MEC4722282.1"/>
    </source>
</evidence>
<gene>
    <name evidence="1" type="ORF">RY831_24260</name>
</gene>
<protein>
    <submittedName>
        <fullName evidence="1">Uncharacterized protein</fullName>
    </submittedName>
</protein>
<keyword evidence="2" id="KW-1185">Reference proteome</keyword>
<dbReference type="RefSeq" id="WP_326508957.1">
    <property type="nucleotide sequence ID" value="NZ_JAWIIV010000027.1"/>
</dbReference>
<proteinExistence type="predicted"/>
<name>A0ABU6JF52_9BURK</name>
<sequence>MNINVIETVVGGVTAGSAATRSRATASPDWNSAQCTGLALSISAQGSSFTMSGIAGISSSGQAYVAMATPDDRNVMRRALAISRKNVGKNSRIETH</sequence>
<dbReference type="Proteomes" id="UP001352263">
    <property type="component" value="Unassembled WGS sequence"/>
</dbReference>
<comment type="caution">
    <text evidence="1">The sequence shown here is derived from an EMBL/GenBank/DDBJ whole genome shotgun (WGS) entry which is preliminary data.</text>
</comment>
<organism evidence="1 2">
    <name type="scientific">Noviherbaspirillum album</name>
    <dbReference type="NCBI Taxonomy" id="3080276"/>
    <lineage>
        <taxon>Bacteria</taxon>
        <taxon>Pseudomonadati</taxon>
        <taxon>Pseudomonadota</taxon>
        <taxon>Betaproteobacteria</taxon>
        <taxon>Burkholderiales</taxon>
        <taxon>Oxalobacteraceae</taxon>
        <taxon>Noviherbaspirillum</taxon>
    </lineage>
</organism>
<accession>A0ABU6JF52</accession>
<reference evidence="1 2" key="1">
    <citation type="submission" date="2023-10" db="EMBL/GenBank/DDBJ databases">
        <title>Noviherbaspirillum sp. CPCC 100848 genome assembly.</title>
        <authorList>
            <person name="Li X.Y."/>
            <person name="Fang X.M."/>
        </authorList>
    </citation>
    <scope>NUCLEOTIDE SEQUENCE [LARGE SCALE GENOMIC DNA]</scope>
    <source>
        <strain evidence="1 2">CPCC 100848</strain>
    </source>
</reference>
<dbReference type="EMBL" id="JAWIIV010000027">
    <property type="protein sequence ID" value="MEC4722282.1"/>
    <property type="molecule type" value="Genomic_DNA"/>
</dbReference>